<evidence type="ECO:0000313" key="3">
    <source>
        <dbReference type="Proteomes" id="UP000184287"/>
    </source>
</evidence>
<sequence>MHNNKKYMIKKIIYLMTFITLTAFSRTMAQQRESFTGAKAELEHYNALYIINTADEKHINSTLRNIKNVLEDPRLKGKLTVEVIAFGDGVNLFQKSGNFLEKLADLKNKGVILAQCENTIRERGIPKDQLLPYISYVPTGNGEIVIRHYQGWATVHP</sequence>
<protein>
    <submittedName>
        <fullName evidence="2">Uncharacterized protein</fullName>
    </submittedName>
</protein>
<dbReference type="EMBL" id="FQUQ01000003">
    <property type="protein sequence ID" value="SHF78677.1"/>
    <property type="molecule type" value="Genomic_DNA"/>
</dbReference>
<dbReference type="PANTHER" id="PTHR37691">
    <property type="entry name" value="BLR3518 PROTEIN"/>
    <property type="match status" value="1"/>
</dbReference>
<evidence type="ECO:0000313" key="2">
    <source>
        <dbReference type="EMBL" id="SHF78677.1"/>
    </source>
</evidence>
<accession>A0A1M5EHJ8</accession>
<dbReference type="SUPFAM" id="SSF75169">
    <property type="entry name" value="DsrEFH-like"/>
    <property type="match status" value="1"/>
</dbReference>
<dbReference type="Gene3D" id="3.40.1260.10">
    <property type="entry name" value="DsrEFH-like"/>
    <property type="match status" value="1"/>
</dbReference>
<dbReference type="InterPro" id="IPR027396">
    <property type="entry name" value="DsrEFH-like"/>
</dbReference>
<dbReference type="STRING" id="288992.SAMN04488522_103654"/>
<gene>
    <name evidence="2" type="ORF">SAMN04488522_103654</name>
</gene>
<dbReference type="AlphaFoldDB" id="A0A1M5EHJ8"/>
<proteinExistence type="predicted"/>
<feature type="chain" id="PRO_5012341296" evidence="1">
    <location>
        <begin position="30"/>
        <end position="157"/>
    </location>
</feature>
<evidence type="ECO:0000256" key="1">
    <source>
        <dbReference type="SAM" id="SignalP"/>
    </source>
</evidence>
<dbReference type="RefSeq" id="WP_234994541.1">
    <property type="nucleotide sequence ID" value="NZ_FQUQ01000003.1"/>
</dbReference>
<dbReference type="Proteomes" id="UP000184287">
    <property type="component" value="Unassembled WGS sequence"/>
</dbReference>
<reference evidence="3" key="1">
    <citation type="submission" date="2016-11" db="EMBL/GenBank/DDBJ databases">
        <authorList>
            <person name="Varghese N."/>
            <person name="Submissions S."/>
        </authorList>
    </citation>
    <scope>NUCLEOTIDE SEQUENCE [LARGE SCALE GENOMIC DNA]</scope>
    <source>
        <strain evidence="3">DSM 16990</strain>
    </source>
</reference>
<keyword evidence="1" id="KW-0732">Signal</keyword>
<name>A0A1M5EHJ8_9SPHI</name>
<feature type="signal peptide" evidence="1">
    <location>
        <begin position="1"/>
        <end position="29"/>
    </location>
</feature>
<organism evidence="2 3">
    <name type="scientific">Pedobacter caeni</name>
    <dbReference type="NCBI Taxonomy" id="288992"/>
    <lineage>
        <taxon>Bacteria</taxon>
        <taxon>Pseudomonadati</taxon>
        <taxon>Bacteroidota</taxon>
        <taxon>Sphingobacteriia</taxon>
        <taxon>Sphingobacteriales</taxon>
        <taxon>Sphingobacteriaceae</taxon>
        <taxon>Pedobacter</taxon>
    </lineage>
</organism>
<keyword evidence="3" id="KW-1185">Reference proteome</keyword>
<dbReference type="PANTHER" id="PTHR37691:SF1">
    <property type="entry name" value="BLR3518 PROTEIN"/>
    <property type="match status" value="1"/>
</dbReference>
<dbReference type="InterPro" id="IPR003787">
    <property type="entry name" value="Sulphur_relay_DsrE/F-like"/>
</dbReference>
<dbReference type="Pfam" id="PF02635">
    <property type="entry name" value="DsrE"/>
    <property type="match status" value="1"/>
</dbReference>